<evidence type="ECO:0000313" key="14">
    <source>
        <dbReference type="EMBL" id="CAD9356900.1"/>
    </source>
</evidence>
<dbReference type="InterPro" id="IPR047192">
    <property type="entry name" value="Euk_RPA1_DBD_C"/>
</dbReference>
<dbReference type="GO" id="GO:0006260">
    <property type="term" value="P:DNA replication"/>
    <property type="evidence" value="ECO:0007669"/>
    <property type="project" value="UniProtKB-KW"/>
</dbReference>
<keyword evidence="4 9" id="KW-0479">Metal-binding</keyword>
<dbReference type="Pfam" id="PF08646">
    <property type="entry name" value="Rep_fac-A_C"/>
    <property type="match status" value="1"/>
</dbReference>
<feature type="region of interest" description="Disordered" evidence="10">
    <location>
        <begin position="108"/>
        <end position="190"/>
    </location>
</feature>
<feature type="compositionally biased region" description="Low complexity" evidence="10">
    <location>
        <begin position="173"/>
        <end position="190"/>
    </location>
</feature>
<evidence type="ECO:0000259" key="11">
    <source>
        <dbReference type="Pfam" id="PF04057"/>
    </source>
</evidence>
<protein>
    <recommendedName>
        <fullName evidence="9">Replication protein A subunit</fullName>
    </recommendedName>
</protein>
<dbReference type="GO" id="GO:0006281">
    <property type="term" value="P:DNA repair"/>
    <property type="evidence" value="ECO:0007669"/>
    <property type="project" value="InterPro"/>
</dbReference>
<dbReference type="GO" id="GO:0005634">
    <property type="term" value="C:nucleus"/>
    <property type="evidence" value="ECO:0007669"/>
    <property type="project" value="UniProtKB-SubCell"/>
</dbReference>
<dbReference type="AlphaFoldDB" id="A0A6U3S1P3"/>
<sequence length="645" mass="70723">MSLTRGAVRTLAQTDGHNSMPSFMPVVQIIHVKKVETPGGAGSERFRAIISDGQHYVQGMLATQLNHLVHSNQIMENSIVKVDEFMNNLVQNRTVIILLKVEVINPDPKQRFGNPTDIAKEGDLSAGGGGGPPQAQPMYGQQRNQGGGGMYNQRPAAAAAGGGGSNPYQNRFSNNASSNSSAPIVTSSSSSSASITPIAALNMYMNRWVIRARLTTKSDIRTWSNARGEGSLFSCELLDSSGQDIRCTFFKEAVDKFYHMLEVDRVYTFSGGRLKVANAQYNTCKSQFEVTFDQNAEIHLDNDVGDIQHQLFDFVPIAQLENVDPGKYVDIVGVVKSVGQTSSIVSKKSGQELLKADLVIADDSGVEVNLTVWGDRANEVQSAYVNCPIVAFRRARVSDFGGRSLSLNQSSPAMVNPHIPETQRLQSWWSTTGNKSIGSMRSLSAGGGGAGRMDSFEDRKTIASIKDENMGHTDPSKPDWLSFKATFNFIKKDRDGGAWYPACSNSGDPCKNMYKVTQTTDGNWFCDKCQGTSPTCVRRFIFSATVTDDTSTTWVSVFNEQAEVLFDGATADGVFKQTFEDPENHNQDAYDSYFAKANFTDWIMKCKVKQDTRDGETRVKTSVYSLHPVDYAKESRDLLKAIAAL</sequence>
<dbReference type="CDD" id="cd04477">
    <property type="entry name" value="RPA1N"/>
    <property type="match status" value="1"/>
</dbReference>
<dbReference type="FunFam" id="2.40.50.140:FF:000090">
    <property type="entry name" value="Replication protein A subunit"/>
    <property type="match status" value="1"/>
</dbReference>
<feature type="domain" description="Replication factor A C-terminal" evidence="12">
    <location>
        <begin position="480"/>
        <end position="638"/>
    </location>
</feature>
<evidence type="ECO:0000256" key="7">
    <source>
        <dbReference type="ARBA" id="ARBA00023125"/>
    </source>
</evidence>
<dbReference type="CDD" id="cd04474">
    <property type="entry name" value="RPA1_DBD_A"/>
    <property type="match status" value="1"/>
</dbReference>
<keyword evidence="8 9" id="KW-0539">Nucleus</keyword>
<feature type="domain" description="Replication protein A OB" evidence="13">
    <location>
        <begin position="317"/>
        <end position="416"/>
    </location>
</feature>
<proteinExistence type="inferred from homology"/>
<dbReference type="FunFam" id="2.40.50.140:FF:000064">
    <property type="entry name" value="Replication protein A subunit"/>
    <property type="match status" value="1"/>
</dbReference>
<dbReference type="NCBIfam" id="TIGR00617">
    <property type="entry name" value="rpa1"/>
    <property type="match status" value="1"/>
</dbReference>
<evidence type="ECO:0000256" key="9">
    <source>
        <dbReference type="RuleBase" id="RU364130"/>
    </source>
</evidence>
<dbReference type="Pfam" id="PF04057">
    <property type="entry name" value="Rep-A_N"/>
    <property type="match status" value="1"/>
</dbReference>
<dbReference type="PANTHER" id="PTHR47165:SF4">
    <property type="entry name" value="OS03G0429900 PROTEIN"/>
    <property type="match status" value="1"/>
</dbReference>
<name>A0A6U3S1P3_9STRA</name>
<keyword evidence="6 9" id="KW-0862">Zinc</keyword>
<dbReference type="InterPro" id="IPR007199">
    <property type="entry name" value="Rep_factor-A_N"/>
</dbReference>
<dbReference type="FunFam" id="2.40.50.140:FF:000117">
    <property type="entry name" value="Replication protein A subunit"/>
    <property type="match status" value="1"/>
</dbReference>
<dbReference type="Gene3D" id="2.40.50.140">
    <property type="entry name" value="Nucleic acid-binding proteins"/>
    <property type="match status" value="4"/>
</dbReference>
<evidence type="ECO:0000256" key="3">
    <source>
        <dbReference type="ARBA" id="ARBA00022705"/>
    </source>
</evidence>
<dbReference type="EMBL" id="HBGN01038663">
    <property type="protein sequence ID" value="CAD9356900.1"/>
    <property type="molecule type" value="Transcribed_RNA"/>
</dbReference>
<reference evidence="14" key="1">
    <citation type="submission" date="2021-01" db="EMBL/GenBank/DDBJ databases">
        <authorList>
            <person name="Corre E."/>
            <person name="Pelletier E."/>
            <person name="Niang G."/>
            <person name="Scheremetjew M."/>
            <person name="Finn R."/>
            <person name="Kale V."/>
            <person name="Holt S."/>
            <person name="Cochrane G."/>
            <person name="Meng A."/>
            <person name="Brown T."/>
            <person name="Cohen L."/>
        </authorList>
    </citation>
    <scope>NUCLEOTIDE SEQUENCE</scope>
    <source>
        <strain evidence="14">Pop2</strain>
    </source>
</reference>
<evidence type="ECO:0000256" key="5">
    <source>
        <dbReference type="ARBA" id="ARBA00022771"/>
    </source>
</evidence>
<gene>
    <name evidence="14" type="ORF">DBRI1063_LOCUS24739</name>
</gene>
<dbReference type="PANTHER" id="PTHR47165">
    <property type="entry name" value="OS03G0429900 PROTEIN"/>
    <property type="match status" value="1"/>
</dbReference>
<dbReference type="InterPro" id="IPR012340">
    <property type="entry name" value="NA-bd_OB-fold"/>
</dbReference>
<dbReference type="SUPFAM" id="SSF50249">
    <property type="entry name" value="Nucleic acid-binding proteins"/>
    <property type="match status" value="4"/>
</dbReference>
<dbReference type="Pfam" id="PF16900">
    <property type="entry name" value="REPA_OB_2"/>
    <property type="match status" value="1"/>
</dbReference>
<dbReference type="CDD" id="cd04475">
    <property type="entry name" value="RPA1_DBD_B"/>
    <property type="match status" value="1"/>
</dbReference>
<keyword evidence="5 9" id="KW-0863">Zinc-finger</keyword>
<evidence type="ECO:0000259" key="12">
    <source>
        <dbReference type="Pfam" id="PF08646"/>
    </source>
</evidence>
<evidence type="ECO:0000256" key="2">
    <source>
        <dbReference type="ARBA" id="ARBA00005690"/>
    </source>
</evidence>
<dbReference type="FunFam" id="2.40.50.140:FF:000041">
    <property type="entry name" value="Replication protein A subunit"/>
    <property type="match status" value="1"/>
</dbReference>
<keyword evidence="7 9" id="KW-0238">DNA-binding</keyword>
<evidence type="ECO:0000259" key="13">
    <source>
        <dbReference type="Pfam" id="PF16900"/>
    </source>
</evidence>
<feature type="domain" description="Replication factor-A protein 1 N-terminal" evidence="11">
    <location>
        <begin position="3"/>
        <end position="105"/>
    </location>
</feature>
<evidence type="ECO:0000256" key="1">
    <source>
        <dbReference type="ARBA" id="ARBA00004123"/>
    </source>
</evidence>
<dbReference type="GO" id="GO:0006310">
    <property type="term" value="P:DNA recombination"/>
    <property type="evidence" value="ECO:0007669"/>
    <property type="project" value="InterPro"/>
</dbReference>
<dbReference type="InterPro" id="IPR013955">
    <property type="entry name" value="Rep_factor-A_C"/>
</dbReference>
<accession>A0A6U3S1P3</accession>
<dbReference type="InterPro" id="IPR004591">
    <property type="entry name" value="Rfa1"/>
</dbReference>
<evidence type="ECO:0000256" key="8">
    <source>
        <dbReference type="ARBA" id="ARBA00023242"/>
    </source>
</evidence>
<dbReference type="GO" id="GO:0003677">
    <property type="term" value="F:DNA binding"/>
    <property type="evidence" value="ECO:0007669"/>
    <property type="project" value="UniProtKB-KW"/>
</dbReference>
<dbReference type="CDD" id="cd04476">
    <property type="entry name" value="RPA1_DBD_C"/>
    <property type="match status" value="1"/>
</dbReference>
<comment type="similarity">
    <text evidence="2 9">Belongs to the replication factor A protein 1 family.</text>
</comment>
<comment type="subcellular location">
    <subcellularLocation>
        <location evidence="1 9">Nucleus</location>
    </subcellularLocation>
</comment>
<dbReference type="InterPro" id="IPR031657">
    <property type="entry name" value="REPA_OB_2"/>
</dbReference>
<keyword evidence="3 9" id="KW-0235">DNA replication</keyword>
<dbReference type="GO" id="GO:0008270">
    <property type="term" value="F:zinc ion binding"/>
    <property type="evidence" value="ECO:0007669"/>
    <property type="project" value="UniProtKB-KW"/>
</dbReference>
<organism evidence="14">
    <name type="scientific">Ditylum brightwellii</name>
    <dbReference type="NCBI Taxonomy" id="49249"/>
    <lineage>
        <taxon>Eukaryota</taxon>
        <taxon>Sar</taxon>
        <taxon>Stramenopiles</taxon>
        <taxon>Ochrophyta</taxon>
        <taxon>Bacillariophyta</taxon>
        <taxon>Mediophyceae</taxon>
        <taxon>Lithodesmiophycidae</taxon>
        <taxon>Lithodesmiales</taxon>
        <taxon>Lithodesmiaceae</taxon>
        <taxon>Ditylum</taxon>
    </lineage>
</organism>
<evidence type="ECO:0000256" key="4">
    <source>
        <dbReference type="ARBA" id="ARBA00022723"/>
    </source>
</evidence>
<evidence type="ECO:0000256" key="10">
    <source>
        <dbReference type="SAM" id="MobiDB-lite"/>
    </source>
</evidence>
<evidence type="ECO:0000256" key="6">
    <source>
        <dbReference type="ARBA" id="ARBA00022833"/>
    </source>
</evidence>